<proteinExistence type="predicted"/>
<evidence type="ECO:0000313" key="2">
    <source>
        <dbReference type="Proteomes" id="UP001558613"/>
    </source>
</evidence>
<organism evidence="1 2">
    <name type="scientific">Cirrhinus molitorella</name>
    <name type="common">mud carp</name>
    <dbReference type="NCBI Taxonomy" id="172907"/>
    <lineage>
        <taxon>Eukaryota</taxon>
        <taxon>Metazoa</taxon>
        <taxon>Chordata</taxon>
        <taxon>Craniata</taxon>
        <taxon>Vertebrata</taxon>
        <taxon>Euteleostomi</taxon>
        <taxon>Actinopterygii</taxon>
        <taxon>Neopterygii</taxon>
        <taxon>Teleostei</taxon>
        <taxon>Ostariophysi</taxon>
        <taxon>Cypriniformes</taxon>
        <taxon>Cyprinidae</taxon>
        <taxon>Labeoninae</taxon>
        <taxon>Labeonini</taxon>
        <taxon>Cirrhinus</taxon>
    </lineage>
</organism>
<comment type="caution">
    <text evidence="1">The sequence shown here is derived from an EMBL/GenBank/DDBJ whole genome shotgun (WGS) entry which is preliminary data.</text>
</comment>
<evidence type="ECO:0000313" key="1">
    <source>
        <dbReference type="EMBL" id="KAL1270117.1"/>
    </source>
</evidence>
<accession>A0ABR3MZU5</accession>
<name>A0ABR3MZU5_9TELE</name>
<sequence>MAAHVREPGQFSAPQPTEKLYACVTRRKPKPSQRAGAANLRFHTDHDLKILRQVLTLVAYRTTACEGSICLPLEESALA</sequence>
<reference evidence="1 2" key="1">
    <citation type="submission" date="2023-09" db="EMBL/GenBank/DDBJ databases">
        <authorList>
            <person name="Wang M."/>
        </authorList>
    </citation>
    <scope>NUCLEOTIDE SEQUENCE [LARGE SCALE GENOMIC DNA]</scope>
    <source>
        <strain evidence="1">GT-2023</strain>
        <tissue evidence="1">Liver</tissue>
    </source>
</reference>
<dbReference type="EMBL" id="JAYMGO010000008">
    <property type="protein sequence ID" value="KAL1270117.1"/>
    <property type="molecule type" value="Genomic_DNA"/>
</dbReference>
<keyword evidence="2" id="KW-1185">Reference proteome</keyword>
<gene>
    <name evidence="1" type="ORF">QQF64_032406</name>
</gene>
<protein>
    <submittedName>
        <fullName evidence="1">Uncharacterized protein</fullName>
    </submittedName>
</protein>
<dbReference type="Proteomes" id="UP001558613">
    <property type="component" value="Unassembled WGS sequence"/>
</dbReference>